<proteinExistence type="predicted"/>
<evidence type="ECO:0000313" key="2">
    <source>
        <dbReference type="EMBL" id="KAL1403887.1"/>
    </source>
</evidence>
<dbReference type="AlphaFoldDB" id="A0ABD1DVW9"/>
<dbReference type="InterPro" id="IPR057031">
    <property type="entry name" value="SFR19-like_C"/>
</dbReference>
<gene>
    <name evidence="2" type="ORF">pipiens_019164</name>
</gene>
<dbReference type="PANTHER" id="PTHR12618">
    <property type="entry name" value="PHD AND RING FINGER DOMAIN-CONTAINING PROTEIN 1"/>
    <property type="match status" value="1"/>
</dbReference>
<comment type="caution">
    <text evidence="2">The sequence shown here is derived from an EMBL/GenBank/DDBJ whole genome shotgun (WGS) entry which is preliminary data.</text>
</comment>
<feature type="non-terminal residue" evidence="2">
    <location>
        <position position="1"/>
    </location>
</feature>
<evidence type="ECO:0000259" key="1">
    <source>
        <dbReference type="Pfam" id="PF23030"/>
    </source>
</evidence>
<dbReference type="EMBL" id="JBEHCU010001042">
    <property type="protein sequence ID" value="KAL1403887.1"/>
    <property type="molecule type" value="Genomic_DNA"/>
</dbReference>
<name>A0ABD1DVW9_CULPP</name>
<sequence>ICHSRTGEINPIKIQKLIKAYVHKVRARRRLAKKGGAGGGGGGGGGPVGLPGVNINPMII</sequence>
<evidence type="ECO:0000313" key="3">
    <source>
        <dbReference type="Proteomes" id="UP001562425"/>
    </source>
</evidence>
<dbReference type="Proteomes" id="UP001562425">
    <property type="component" value="Unassembled WGS sequence"/>
</dbReference>
<reference evidence="2 3" key="1">
    <citation type="submission" date="2024-05" db="EMBL/GenBank/DDBJ databases">
        <title>Culex pipiens pipiens assembly and annotation.</title>
        <authorList>
            <person name="Alout H."/>
            <person name="Durand T."/>
        </authorList>
    </citation>
    <scope>NUCLEOTIDE SEQUENCE [LARGE SCALE GENOMIC DNA]</scope>
    <source>
        <strain evidence="2">HA-2024</strain>
        <tissue evidence="2">Whole body</tissue>
    </source>
</reference>
<dbReference type="InterPro" id="IPR047157">
    <property type="entry name" value="PHRF1/Atg35"/>
</dbReference>
<feature type="domain" description="SFR19-like C-terminal" evidence="1">
    <location>
        <begin position="1"/>
        <end position="34"/>
    </location>
</feature>
<dbReference type="PANTHER" id="PTHR12618:SF20">
    <property type="entry name" value="PHD AND RING FINGER DOMAIN-CONTAINING PROTEIN 1"/>
    <property type="match status" value="1"/>
</dbReference>
<accession>A0ABD1DVW9</accession>
<keyword evidence="3" id="KW-1185">Reference proteome</keyword>
<dbReference type="Pfam" id="PF23030">
    <property type="entry name" value="SCAF11-like_C"/>
    <property type="match status" value="1"/>
</dbReference>
<organism evidence="2 3">
    <name type="scientific">Culex pipiens pipiens</name>
    <name type="common">Northern house mosquito</name>
    <dbReference type="NCBI Taxonomy" id="38569"/>
    <lineage>
        <taxon>Eukaryota</taxon>
        <taxon>Metazoa</taxon>
        <taxon>Ecdysozoa</taxon>
        <taxon>Arthropoda</taxon>
        <taxon>Hexapoda</taxon>
        <taxon>Insecta</taxon>
        <taxon>Pterygota</taxon>
        <taxon>Neoptera</taxon>
        <taxon>Endopterygota</taxon>
        <taxon>Diptera</taxon>
        <taxon>Nematocera</taxon>
        <taxon>Culicoidea</taxon>
        <taxon>Culicidae</taxon>
        <taxon>Culicinae</taxon>
        <taxon>Culicini</taxon>
        <taxon>Culex</taxon>
        <taxon>Culex</taxon>
    </lineage>
</organism>
<protein>
    <recommendedName>
        <fullName evidence="1">SFR19-like C-terminal domain-containing protein</fullName>
    </recommendedName>
</protein>